<dbReference type="InterPro" id="IPR036291">
    <property type="entry name" value="NAD(P)-bd_dom_sf"/>
</dbReference>
<dbReference type="RefSeq" id="WP_115867789.1">
    <property type="nucleotide sequence ID" value="NZ_QREG01000007.1"/>
</dbReference>
<dbReference type="EMBL" id="QREG01000007">
    <property type="protein sequence ID" value="RED99766.1"/>
    <property type="molecule type" value="Genomic_DNA"/>
</dbReference>
<sequence>MTPTALITGASSGIGKELARLHASRGGDLIIVARSTTKLLELKDELEAAHEVKVMAIPKDLSIPDSALEVYEAVQEAGLEVEYLINNAGFGDFGLYHETNWEREEMMINLNILALCQLTKLFGSDMVKRRSGKIMQVSSTAAFQPGPLMSVYYATKHFVQAYSEGLYEEWKEFGVSVTALCPGATESEFAKTADMQESGLFKGKNLPTSAEVASFGYEAMLKGEVVAIHGKRNALMAKSTKFVPKKLLLKAVRKIQSKK</sequence>
<comment type="caution">
    <text evidence="3">The sequence shown here is derived from an EMBL/GenBank/DDBJ whole genome shotgun (WGS) entry which is preliminary data.</text>
</comment>
<evidence type="ECO:0000313" key="4">
    <source>
        <dbReference type="Proteomes" id="UP000256779"/>
    </source>
</evidence>
<keyword evidence="4" id="KW-1185">Reference proteome</keyword>
<reference evidence="3 4" key="1">
    <citation type="submission" date="2018-07" db="EMBL/GenBank/DDBJ databases">
        <title>Genomic Encyclopedia of Type Strains, Phase IV (KMG-IV): sequencing the most valuable type-strain genomes for metagenomic binning, comparative biology and taxonomic classification.</title>
        <authorList>
            <person name="Goeker M."/>
        </authorList>
    </citation>
    <scope>NUCLEOTIDE SEQUENCE [LARGE SCALE GENOMIC DNA]</scope>
    <source>
        <strain evidence="3 4">DSM 4134</strain>
    </source>
</reference>
<dbReference type="OrthoDB" id="9808814at2"/>
<dbReference type="SUPFAM" id="SSF51735">
    <property type="entry name" value="NAD(P)-binding Rossmann-fold domains"/>
    <property type="match status" value="1"/>
</dbReference>
<comment type="similarity">
    <text evidence="1">Belongs to the short-chain dehydrogenases/reductases (SDR) family.</text>
</comment>
<protein>
    <recommendedName>
        <fullName evidence="5">Short-subunit dehydrogenase</fullName>
    </recommendedName>
</protein>
<evidence type="ECO:0000256" key="1">
    <source>
        <dbReference type="ARBA" id="ARBA00006484"/>
    </source>
</evidence>
<dbReference type="CDD" id="cd05233">
    <property type="entry name" value="SDR_c"/>
    <property type="match status" value="1"/>
</dbReference>
<keyword evidence="2" id="KW-0560">Oxidoreductase</keyword>
<dbReference type="PIRSF" id="PIRSF000126">
    <property type="entry name" value="11-beta-HSD1"/>
    <property type="match status" value="1"/>
</dbReference>
<dbReference type="PRINTS" id="PR00081">
    <property type="entry name" value="GDHRDH"/>
</dbReference>
<dbReference type="PANTHER" id="PTHR42901">
    <property type="entry name" value="ALCOHOL DEHYDROGENASE"/>
    <property type="match status" value="1"/>
</dbReference>
<evidence type="ECO:0000313" key="3">
    <source>
        <dbReference type="EMBL" id="RED99766.1"/>
    </source>
</evidence>
<dbReference type="Gene3D" id="3.40.50.720">
    <property type="entry name" value="NAD(P)-binding Rossmann-like Domain"/>
    <property type="match status" value="1"/>
</dbReference>
<dbReference type="InterPro" id="IPR002347">
    <property type="entry name" value="SDR_fam"/>
</dbReference>
<evidence type="ECO:0000256" key="2">
    <source>
        <dbReference type="ARBA" id="ARBA00023002"/>
    </source>
</evidence>
<evidence type="ECO:0008006" key="5">
    <source>
        <dbReference type="Google" id="ProtNLM"/>
    </source>
</evidence>
<name>A0A3D9L3A3_MARFU</name>
<dbReference type="GO" id="GO:0016491">
    <property type="term" value="F:oxidoreductase activity"/>
    <property type="evidence" value="ECO:0007669"/>
    <property type="project" value="UniProtKB-KW"/>
</dbReference>
<organism evidence="3 4">
    <name type="scientific">Marinoscillum furvescens DSM 4134</name>
    <dbReference type="NCBI Taxonomy" id="1122208"/>
    <lineage>
        <taxon>Bacteria</taxon>
        <taxon>Pseudomonadati</taxon>
        <taxon>Bacteroidota</taxon>
        <taxon>Cytophagia</taxon>
        <taxon>Cytophagales</taxon>
        <taxon>Reichenbachiellaceae</taxon>
        <taxon>Marinoscillum</taxon>
    </lineage>
</organism>
<accession>A0A3D9L3A3</accession>
<proteinExistence type="inferred from homology"/>
<dbReference type="Proteomes" id="UP000256779">
    <property type="component" value="Unassembled WGS sequence"/>
</dbReference>
<dbReference type="AlphaFoldDB" id="A0A3D9L3A3"/>
<gene>
    <name evidence="3" type="ORF">C7460_10748</name>
</gene>
<dbReference type="PANTHER" id="PTHR42901:SF1">
    <property type="entry name" value="ALCOHOL DEHYDROGENASE"/>
    <property type="match status" value="1"/>
</dbReference>
<dbReference type="Pfam" id="PF00106">
    <property type="entry name" value="adh_short"/>
    <property type="match status" value="1"/>
</dbReference>